<dbReference type="AlphaFoldDB" id="A0A3A8P0J0"/>
<organism evidence="1 2">
    <name type="scientific">Corallococcus sicarius</name>
    <dbReference type="NCBI Taxonomy" id="2316726"/>
    <lineage>
        <taxon>Bacteria</taxon>
        <taxon>Pseudomonadati</taxon>
        <taxon>Myxococcota</taxon>
        <taxon>Myxococcia</taxon>
        <taxon>Myxococcales</taxon>
        <taxon>Cystobacterineae</taxon>
        <taxon>Myxococcaceae</taxon>
        <taxon>Corallococcus</taxon>
    </lineage>
</organism>
<evidence type="ECO:0000313" key="1">
    <source>
        <dbReference type="EMBL" id="RKH48041.1"/>
    </source>
</evidence>
<dbReference type="EMBL" id="RAWG01000004">
    <property type="protein sequence ID" value="RKH48041.1"/>
    <property type="molecule type" value="Genomic_DNA"/>
</dbReference>
<comment type="caution">
    <text evidence="1">The sequence shown here is derived from an EMBL/GenBank/DDBJ whole genome shotgun (WGS) entry which is preliminary data.</text>
</comment>
<sequence length="78" mass="8435">MVGCGVDAAIDCNSICDRYASCYDNDYDTSACESRCRDNANDDEDYERKADMCDACLTDRACTSATFACATDCATIVP</sequence>
<proteinExistence type="predicted"/>
<gene>
    <name evidence="1" type="ORF">D7X12_01035</name>
</gene>
<keyword evidence="2" id="KW-1185">Reference proteome</keyword>
<evidence type="ECO:0000313" key="2">
    <source>
        <dbReference type="Proteomes" id="UP000273405"/>
    </source>
</evidence>
<dbReference type="Proteomes" id="UP000273405">
    <property type="component" value="Unassembled WGS sequence"/>
</dbReference>
<name>A0A3A8P0J0_9BACT</name>
<accession>A0A3A8P0J0</accession>
<reference evidence="2" key="1">
    <citation type="submission" date="2018-09" db="EMBL/GenBank/DDBJ databases">
        <authorList>
            <person name="Livingstone P.G."/>
            <person name="Whitworth D.E."/>
        </authorList>
    </citation>
    <scope>NUCLEOTIDE SEQUENCE [LARGE SCALE GENOMIC DNA]</scope>
    <source>
        <strain evidence="2">CA040B</strain>
    </source>
</reference>
<protein>
    <submittedName>
        <fullName evidence="1">Uncharacterized protein</fullName>
    </submittedName>
</protein>